<evidence type="ECO:0000313" key="3">
    <source>
        <dbReference type="Proteomes" id="UP000614216"/>
    </source>
</evidence>
<dbReference type="RefSeq" id="WP_202854372.1">
    <property type="nucleotide sequence ID" value="NZ_JAEUGD010000002.1"/>
</dbReference>
<dbReference type="Proteomes" id="UP000614216">
    <property type="component" value="Unassembled WGS sequence"/>
</dbReference>
<dbReference type="CDD" id="cd05403">
    <property type="entry name" value="NT_KNTase_like"/>
    <property type="match status" value="1"/>
</dbReference>
<evidence type="ECO:0000313" key="2">
    <source>
        <dbReference type="EMBL" id="MBL6444827.1"/>
    </source>
</evidence>
<reference evidence="2" key="1">
    <citation type="submission" date="2021-01" db="EMBL/GenBank/DDBJ databases">
        <title>Fulvivirga kasyanovii gen. nov., sp nov., a novel member of the phylum Bacteroidetes isolated from seawater in a mussel farm.</title>
        <authorList>
            <person name="Zhao L.-H."/>
            <person name="Wang Z.-J."/>
        </authorList>
    </citation>
    <scope>NUCLEOTIDE SEQUENCE</scope>
    <source>
        <strain evidence="2">29W222</strain>
    </source>
</reference>
<dbReference type="PROSITE" id="PS50910">
    <property type="entry name" value="HEPN"/>
    <property type="match status" value="1"/>
</dbReference>
<gene>
    <name evidence="2" type="ORF">JMN32_00800</name>
</gene>
<dbReference type="EMBL" id="JAEUGD010000002">
    <property type="protein sequence ID" value="MBL6444827.1"/>
    <property type="molecule type" value="Genomic_DNA"/>
</dbReference>
<organism evidence="2 3">
    <name type="scientific">Fulvivirga marina</name>
    <dbReference type="NCBI Taxonomy" id="2494733"/>
    <lineage>
        <taxon>Bacteria</taxon>
        <taxon>Pseudomonadati</taxon>
        <taxon>Bacteroidota</taxon>
        <taxon>Cytophagia</taxon>
        <taxon>Cytophagales</taxon>
        <taxon>Fulvivirgaceae</taxon>
        <taxon>Fulvivirga</taxon>
    </lineage>
</organism>
<dbReference type="AlphaFoldDB" id="A0A937KAP4"/>
<dbReference type="PANTHER" id="PTHR33933">
    <property type="entry name" value="NUCLEOTIDYLTRANSFERASE"/>
    <property type="match status" value="1"/>
</dbReference>
<dbReference type="SUPFAM" id="SSF81593">
    <property type="entry name" value="Nucleotidyltransferase substrate binding subunit/domain"/>
    <property type="match status" value="1"/>
</dbReference>
<dbReference type="InterPro" id="IPR007842">
    <property type="entry name" value="HEPN_dom"/>
</dbReference>
<name>A0A937KAP4_9BACT</name>
<dbReference type="Gene3D" id="3.30.460.10">
    <property type="entry name" value="Beta Polymerase, domain 2"/>
    <property type="match status" value="1"/>
</dbReference>
<proteinExistence type="predicted"/>
<dbReference type="InterPro" id="IPR052548">
    <property type="entry name" value="Type_VII_TA_antitoxin"/>
</dbReference>
<dbReference type="PANTHER" id="PTHR33933:SF1">
    <property type="entry name" value="PROTEIN ADENYLYLTRANSFERASE MNTA-RELATED"/>
    <property type="match status" value="1"/>
</dbReference>
<protein>
    <submittedName>
        <fullName evidence="2">HEPN domain-containing protein</fullName>
    </submittedName>
</protein>
<dbReference type="SMART" id="SM00748">
    <property type="entry name" value="HEPN"/>
    <property type="match status" value="1"/>
</dbReference>
<dbReference type="SUPFAM" id="SSF81301">
    <property type="entry name" value="Nucleotidyltransferase"/>
    <property type="match status" value="1"/>
</dbReference>
<dbReference type="Gene3D" id="1.20.120.330">
    <property type="entry name" value="Nucleotidyltransferases domain 2"/>
    <property type="match status" value="1"/>
</dbReference>
<feature type="domain" description="HEPN" evidence="1">
    <location>
        <begin position="158"/>
        <end position="278"/>
    </location>
</feature>
<sequence>MSNTVENIPENKREELKKLTELISGIDKVEMLILFGSYAKGDWVEDSYIENDTIYEYRSDFDLLVVLRHENFSFKAKIEEQVKSQLIETGEVSTPVSMIFHGIKHFNQALSIGNYFFKDIKEEGIVLYDSGKHKLTSPKKLTAKQYQEKAQEYYDQWFESANDFYETFNFDLSRNKLHQAAFLLHQVVERYYTTILLVFTDYRPKDHNLETLGIKAEMCDKRFDVFPKSTNESKRLFELLKRAYIDARYKMKEYHITKRDLEYLAARVEELKQLTEEICLEKIARIGERE</sequence>
<keyword evidence="3" id="KW-1185">Reference proteome</keyword>
<evidence type="ECO:0000259" key="1">
    <source>
        <dbReference type="PROSITE" id="PS50910"/>
    </source>
</evidence>
<comment type="caution">
    <text evidence="2">The sequence shown here is derived from an EMBL/GenBank/DDBJ whole genome shotgun (WGS) entry which is preliminary data.</text>
</comment>
<dbReference type="Pfam" id="PF05168">
    <property type="entry name" value="HEPN"/>
    <property type="match status" value="1"/>
</dbReference>
<accession>A0A937KAP4</accession>
<dbReference type="InterPro" id="IPR043519">
    <property type="entry name" value="NT_sf"/>
</dbReference>